<gene>
    <name evidence="2" type="ORF">AFUS01_LOCUS10873</name>
</gene>
<proteinExistence type="predicted"/>
<feature type="region of interest" description="Disordered" evidence="1">
    <location>
        <begin position="1"/>
        <end position="46"/>
    </location>
</feature>
<accession>A0A8J2JKH5</accession>
<sequence length="94" mass="10641">MNQGNFGTRQTLRSTAGKSPIRHGDLGGWDKLRKQRPASTPFPGVRGQLQKDQILKLARDKELFQKSLELEKLIIEEEGGEFDDDSQKLSDDDE</sequence>
<evidence type="ECO:0000313" key="2">
    <source>
        <dbReference type="EMBL" id="CAG7721676.1"/>
    </source>
</evidence>
<feature type="compositionally biased region" description="Basic and acidic residues" evidence="1">
    <location>
        <begin position="22"/>
        <end position="32"/>
    </location>
</feature>
<feature type="compositionally biased region" description="Basic and acidic residues" evidence="1">
    <location>
        <begin position="85"/>
        <end position="94"/>
    </location>
</feature>
<feature type="region of interest" description="Disordered" evidence="1">
    <location>
        <begin position="75"/>
        <end position="94"/>
    </location>
</feature>
<dbReference type="Proteomes" id="UP000708208">
    <property type="component" value="Unassembled WGS sequence"/>
</dbReference>
<organism evidence="2 3">
    <name type="scientific">Allacma fusca</name>
    <dbReference type="NCBI Taxonomy" id="39272"/>
    <lineage>
        <taxon>Eukaryota</taxon>
        <taxon>Metazoa</taxon>
        <taxon>Ecdysozoa</taxon>
        <taxon>Arthropoda</taxon>
        <taxon>Hexapoda</taxon>
        <taxon>Collembola</taxon>
        <taxon>Symphypleona</taxon>
        <taxon>Sminthuridae</taxon>
        <taxon>Allacma</taxon>
    </lineage>
</organism>
<dbReference type="EMBL" id="CAJVCH010081644">
    <property type="protein sequence ID" value="CAG7721676.1"/>
    <property type="molecule type" value="Genomic_DNA"/>
</dbReference>
<name>A0A8J2JKH5_9HEXA</name>
<comment type="caution">
    <text evidence="2">The sequence shown here is derived from an EMBL/GenBank/DDBJ whole genome shotgun (WGS) entry which is preliminary data.</text>
</comment>
<evidence type="ECO:0000256" key="1">
    <source>
        <dbReference type="SAM" id="MobiDB-lite"/>
    </source>
</evidence>
<feature type="compositionally biased region" description="Polar residues" evidence="1">
    <location>
        <begin position="1"/>
        <end position="17"/>
    </location>
</feature>
<protein>
    <submittedName>
        <fullName evidence="2">Uncharacterized protein</fullName>
    </submittedName>
</protein>
<evidence type="ECO:0000313" key="3">
    <source>
        <dbReference type="Proteomes" id="UP000708208"/>
    </source>
</evidence>
<keyword evidence="3" id="KW-1185">Reference proteome</keyword>
<dbReference type="AlphaFoldDB" id="A0A8J2JKH5"/>
<reference evidence="2" key="1">
    <citation type="submission" date="2021-06" db="EMBL/GenBank/DDBJ databases">
        <authorList>
            <person name="Hodson N. C."/>
            <person name="Mongue J. A."/>
            <person name="Jaron S. K."/>
        </authorList>
    </citation>
    <scope>NUCLEOTIDE SEQUENCE</scope>
</reference>